<dbReference type="PANTHER" id="PTHR17985:SF8">
    <property type="entry name" value="TRANSPORT AND GOLGI ORGANIZATION PROTEIN 2 HOMOLOG"/>
    <property type="match status" value="1"/>
</dbReference>
<dbReference type="EMBL" id="KZ819287">
    <property type="protein sequence ID" value="PWN99615.1"/>
    <property type="molecule type" value="Genomic_DNA"/>
</dbReference>
<sequence>MCIVFVCTSSPRYSLVVASNRDEFLGRPTAALAWQDGAREPFVAGRDLSAGGTWLGITRSGRWGVLTNFTEPASAAGTTVRSRGELVSDWLASDASVAAHATGVRPGEYAGFSVLLGDAAAPETPATVWYVSNRAVKPSHRVEAETFGLSNSTLLEPWPKVEAGRAAFSRALEGAEGEEALIDGCWKVLSPAEPTPLDRTSMRSSISIPPTRLPSKDLTKGGDEWYGTRVSTVLLVRRASSELEAPTARIVERDIWMLNEQGEPVRGTEKREEEWTIRR</sequence>
<dbReference type="GO" id="GO:0007030">
    <property type="term" value="P:Golgi organization"/>
    <property type="evidence" value="ECO:0007669"/>
    <property type="project" value="TreeGrafter"/>
</dbReference>
<organism evidence="1 2">
    <name type="scientific">Tilletiopsis washingtonensis</name>
    <dbReference type="NCBI Taxonomy" id="58919"/>
    <lineage>
        <taxon>Eukaryota</taxon>
        <taxon>Fungi</taxon>
        <taxon>Dikarya</taxon>
        <taxon>Basidiomycota</taxon>
        <taxon>Ustilaginomycotina</taxon>
        <taxon>Exobasidiomycetes</taxon>
        <taxon>Entylomatales</taxon>
        <taxon>Entylomatales incertae sedis</taxon>
        <taxon>Tilletiopsis</taxon>
    </lineage>
</organism>
<accession>A0A316ZH55</accession>
<keyword evidence="2" id="KW-1185">Reference proteome</keyword>
<dbReference type="Pfam" id="PF05742">
    <property type="entry name" value="TANGO2"/>
    <property type="match status" value="1"/>
</dbReference>
<evidence type="ECO:0000313" key="1">
    <source>
        <dbReference type="EMBL" id="PWN99615.1"/>
    </source>
</evidence>
<dbReference type="PANTHER" id="PTHR17985">
    <property type="entry name" value="SER/THR-RICH PROTEIN T10 IN DGCR REGION"/>
    <property type="match status" value="1"/>
</dbReference>
<reference evidence="1 2" key="1">
    <citation type="journal article" date="2018" name="Mol. Biol. Evol.">
        <title>Broad Genomic Sampling Reveals a Smut Pathogenic Ancestry of the Fungal Clade Ustilaginomycotina.</title>
        <authorList>
            <person name="Kijpornyongpan T."/>
            <person name="Mondo S.J."/>
            <person name="Barry K."/>
            <person name="Sandor L."/>
            <person name="Lee J."/>
            <person name="Lipzen A."/>
            <person name="Pangilinan J."/>
            <person name="LaButti K."/>
            <person name="Hainaut M."/>
            <person name="Henrissat B."/>
            <person name="Grigoriev I.V."/>
            <person name="Spatafora J.W."/>
            <person name="Aime M.C."/>
        </authorList>
    </citation>
    <scope>NUCLEOTIDE SEQUENCE [LARGE SCALE GENOMIC DNA]</scope>
    <source>
        <strain evidence="1 2">MCA 4186</strain>
    </source>
</reference>
<dbReference type="GO" id="GO:0005794">
    <property type="term" value="C:Golgi apparatus"/>
    <property type="evidence" value="ECO:0007669"/>
    <property type="project" value="TreeGrafter"/>
</dbReference>
<name>A0A316ZH55_9BASI</name>
<dbReference type="AlphaFoldDB" id="A0A316ZH55"/>
<dbReference type="GeneID" id="37269310"/>
<dbReference type="RefSeq" id="XP_025599894.1">
    <property type="nucleotide sequence ID" value="XM_025741766.1"/>
</dbReference>
<proteinExistence type="predicted"/>
<dbReference type="GO" id="GO:0009306">
    <property type="term" value="P:protein secretion"/>
    <property type="evidence" value="ECO:0007669"/>
    <property type="project" value="TreeGrafter"/>
</dbReference>
<evidence type="ECO:0000313" key="2">
    <source>
        <dbReference type="Proteomes" id="UP000245946"/>
    </source>
</evidence>
<protein>
    <submittedName>
        <fullName evidence="1">DUF833-domain-containing protein</fullName>
    </submittedName>
</protein>
<dbReference type="InterPro" id="IPR008551">
    <property type="entry name" value="TANGO2"/>
</dbReference>
<dbReference type="OrthoDB" id="191601at2759"/>
<dbReference type="Proteomes" id="UP000245946">
    <property type="component" value="Unassembled WGS sequence"/>
</dbReference>
<gene>
    <name evidence="1" type="ORF">FA09DRAFT_328419</name>
</gene>